<reference evidence="2 3" key="1">
    <citation type="submission" date="2018-10" db="EMBL/GenBank/DDBJ databases">
        <title>Transmission dynamics of multidrug resistant bacteria on intensive care unit surfaces.</title>
        <authorList>
            <person name="D'Souza A.W."/>
            <person name="Potter R.F."/>
            <person name="Wallace M."/>
            <person name="Shupe A."/>
            <person name="Patel S."/>
            <person name="Sun S."/>
            <person name="Gul D."/>
            <person name="Kwon J.H."/>
            <person name="Andleeb S."/>
            <person name="Burnham C.-A.D."/>
            <person name="Dantas G."/>
        </authorList>
    </citation>
    <scope>NUCLEOTIDE SEQUENCE [LARGE SCALE GENOMIC DNA]</scope>
    <source>
        <strain evidence="2 3">WF_348</strain>
    </source>
</reference>
<proteinExistence type="predicted"/>
<evidence type="ECO:0000313" key="2">
    <source>
        <dbReference type="EMBL" id="RRT94033.1"/>
    </source>
</evidence>
<keyword evidence="1" id="KW-0812">Transmembrane</keyword>
<dbReference type="InterPro" id="IPR014807">
    <property type="entry name" value="Coa1"/>
</dbReference>
<organism evidence="2 3">
    <name type="scientific">Empedobacter falsenii</name>
    <dbReference type="NCBI Taxonomy" id="343874"/>
    <lineage>
        <taxon>Bacteria</taxon>
        <taxon>Pseudomonadati</taxon>
        <taxon>Bacteroidota</taxon>
        <taxon>Flavobacteriia</taxon>
        <taxon>Flavobacteriales</taxon>
        <taxon>Weeksellaceae</taxon>
        <taxon>Empedobacter</taxon>
    </lineage>
</organism>
<keyword evidence="1" id="KW-1133">Transmembrane helix</keyword>
<keyword evidence="1" id="KW-0472">Membrane</keyword>
<dbReference type="EMBL" id="RHPO01000002">
    <property type="protein sequence ID" value="RRT94033.1"/>
    <property type="molecule type" value="Genomic_DNA"/>
</dbReference>
<feature type="transmembrane region" description="Helical" evidence="1">
    <location>
        <begin position="23"/>
        <end position="48"/>
    </location>
</feature>
<sequence length="147" mass="16351">MEENQFDNQLLPKESWFKRNWKWVVPVGCLSFVILFFGLLIGGAFWGFSKITSDSDVTKHAINIINQNPEVQQKLGTDVKTNGIFSGNISVSNNTGEANISVPIKGTKGSGTAIIVGEKEFDKWNYEKIAVQVDETGEVIEINKVKE</sequence>
<dbReference type="RefSeq" id="WP_125348859.1">
    <property type="nucleotide sequence ID" value="NZ_RHPN01000002.1"/>
</dbReference>
<dbReference type="Pfam" id="PF08695">
    <property type="entry name" value="Coa1"/>
    <property type="match status" value="1"/>
</dbReference>
<protein>
    <recommendedName>
        <fullName evidence="4">Cytochrome oxidase complex assembly protein 1</fullName>
    </recommendedName>
</protein>
<dbReference type="AlphaFoldDB" id="A0A3R8URM9"/>
<evidence type="ECO:0000313" key="3">
    <source>
        <dbReference type="Proteomes" id="UP000267844"/>
    </source>
</evidence>
<evidence type="ECO:0008006" key="4">
    <source>
        <dbReference type="Google" id="ProtNLM"/>
    </source>
</evidence>
<evidence type="ECO:0000256" key="1">
    <source>
        <dbReference type="SAM" id="Phobius"/>
    </source>
</evidence>
<gene>
    <name evidence="2" type="ORF">EGI89_01310</name>
</gene>
<dbReference type="Proteomes" id="UP000267844">
    <property type="component" value="Unassembled WGS sequence"/>
</dbReference>
<accession>A0A3R8URM9</accession>
<comment type="caution">
    <text evidence="2">The sequence shown here is derived from an EMBL/GenBank/DDBJ whole genome shotgun (WGS) entry which is preliminary data.</text>
</comment>
<name>A0A3R8URM9_9FLAO</name>